<dbReference type="Proteomes" id="UP001066276">
    <property type="component" value="Chromosome 8"/>
</dbReference>
<name>A0AAV7NGW1_PLEWA</name>
<evidence type="ECO:0000313" key="2">
    <source>
        <dbReference type="Proteomes" id="UP001066276"/>
    </source>
</evidence>
<organism evidence="1 2">
    <name type="scientific">Pleurodeles waltl</name>
    <name type="common">Iberian ribbed newt</name>
    <dbReference type="NCBI Taxonomy" id="8319"/>
    <lineage>
        <taxon>Eukaryota</taxon>
        <taxon>Metazoa</taxon>
        <taxon>Chordata</taxon>
        <taxon>Craniata</taxon>
        <taxon>Vertebrata</taxon>
        <taxon>Euteleostomi</taxon>
        <taxon>Amphibia</taxon>
        <taxon>Batrachia</taxon>
        <taxon>Caudata</taxon>
        <taxon>Salamandroidea</taxon>
        <taxon>Salamandridae</taxon>
        <taxon>Pleurodelinae</taxon>
        <taxon>Pleurodeles</taxon>
    </lineage>
</organism>
<proteinExistence type="predicted"/>
<evidence type="ECO:0000313" key="1">
    <source>
        <dbReference type="EMBL" id="KAJ1113807.1"/>
    </source>
</evidence>
<gene>
    <name evidence="1" type="ORF">NDU88_002048</name>
</gene>
<dbReference type="AlphaFoldDB" id="A0AAV7NGW1"/>
<protein>
    <submittedName>
        <fullName evidence="1">Uncharacterized protein</fullName>
    </submittedName>
</protein>
<accession>A0AAV7NGW1</accession>
<dbReference type="EMBL" id="JANPWB010000012">
    <property type="protein sequence ID" value="KAJ1113807.1"/>
    <property type="molecule type" value="Genomic_DNA"/>
</dbReference>
<reference evidence="1" key="1">
    <citation type="journal article" date="2022" name="bioRxiv">
        <title>Sequencing and chromosome-scale assembly of the giantPleurodeles waltlgenome.</title>
        <authorList>
            <person name="Brown T."/>
            <person name="Elewa A."/>
            <person name="Iarovenko S."/>
            <person name="Subramanian E."/>
            <person name="Araus A.J."/>
            <person name="Petzold A."/>
            <person name="Susuki M."/>
            <person name="Suzuki K.-i.T."/>
            <person name="Hayashi T."/>
            <person name="Toyoda A."/>
            <person name="Oliveira C."/>
            <person name="Osipova E."/>
            <person name="Leigh N.D."/>
            <person name="Simon A."/>
            <person name="Yun M.H."/>
        </authorList>
    </citation>
    <scope>NUCLEOTIDE SEQUENCE</scope>
    <source>
        <strain evidence="1">20211129_DDA</strain>
        <tissue evidence="1">Liver</tissue>
    </source>
</reference>
<comment type="caution">
    <text evidence="1">The sequence shown here is derived from an EMBL/GenBank/DDBJ whole genome shotgun (WGS) entry which is preliminary data.</text>
</comment>
<sequence length="80" mass="8919">MVWLPLPPAEVYKRPVAIATGEGMPDTSNGIFGEDELKALLGAGPQLRILLMCLVDLNRLEEIEDIESQVEPFYRALIHD</sequence>
<keyword evidence="2" id="KW-1185">Reference proteome</keyword>